<evidence type="ECO:0008006" key="4">
    <source>
        <dbReference type="Google" id="ProtNLM"/>
    </source>
</evidence>
<keyword evidence="1" id="KW-0812">Transmembrane</keyword>
<proteinExistence type="predicted"/>
<evidence type="ECO:0000313" key="2">
    <source>
        <dbReference type="EMBL" id="MDQ0996522.1"/>
    </source>
</evidence>
<keyword evidence="3" id="KW-1185">Reference proteome</keyword>
<keyword evidence="1" id="KW-1133">Transmembrane helix</keyword>
<feature type="transmembrane region" description="Helical" evidence="1">
    <location>
        <begin position="26"/>
        <end position="47"/>
    </location>
</feature>
<dbReference type="EMBL" id="JAUSZT010000003">
    <property type="protein sequence ID" value="MDQ0996522.1"/>
    <property type="molecule type" value="Genomic_DNA"/>
</dbReference>
<evidence type="ECO:0000313" key="3">
    <source>
        <dbReference type="Proteomes" id="UP001237780"/>
    </source>
</evidence>
<reference evidence="2 3" key="1">
    <citation type="submission" date="2023-07" db="EMBL/GenBank/DDBJ databases">
        <title>Comparative genomics of wheat-associated soil bacteria to identify genetic determinants of phenazine resistance.</title>
        <authorList>
            <person name="Mouncey N."/>
        </authorList>
    </citation>
    <scope>NUCLEOTIDE SEQUENCE [LARGE SCALE GENOMIC DNA]</scope>
    <source>
        <strain evidence="2 3">W4I11</strain>
    </source>
</reference>
<dbReference type="InterPro" id="IPR021529">
    <property type="entry name" value="DUF2798"/>
</dbReference>
<accession>A0ABU0S6Y0</accession>
<dbReference type="Pfam" id="PF11391">
    <property type="entry name" value="DUF2798"/>
    <property type="match status" value="1"/>
</dbReference>
<protein>
    <recommendedName>
        <fullName evidence="4">DUF2798 domain-containing protein</fullName>
    </recommendedName>
</protein>
<sequence>MRPHTYGKTMNYNQKLSFRRKLPAKYIAVITPLILSVLMTLVVSFIATVKNLGLHADLPYNWVTAWALSWVVAFPTLLMVLPVVRRIVSIICDSPTR</sequence>
<name>A0ABU0S6Y0_9HYPH</name>
<keyword evidence="1" id="KW-0472">Membrane</keyword>
<dbReference type="Proteomes" id="UP001237780">
    <property type="component" value="Unassembled WGS sequence"/>
</dbReference>
<organism evidence="2 3">
    <name type="scientific">Phyllobacterium ifriqiyense</name>
    <dbReference type="NCBI Taxonomy" id="314238"/>
    <lineage>
        <taxon>Bacteria</taxon>
        <taxon>Pseudomonadati</taxon>
        <taxon>Pseudomonadota</taxon>
        <taxon>Alphaproteobacteria</taxon>
        <taxon>Hyphomicrobiales</taxon>
        <taxon>Phyllobacteriaceae</taxon>
        <taxon>Phyllobacterium</taxon>
    </lineage>
</organism>
<dbReference type="RefSeq" id="WP_307279401.1">
    <property type="nucleotide sequence ID" value="NZ_JAUSZT010000003.1"/>
</dbReference>
<gene>
    <name evidence="2" type="ORF">QFZ34_001704</name>
</gene>
<comment type="caution">
    <text evidence="2">The sequence shown here is derived from an EMBL/GenBank/DDBJ whole genome shotgun (WGS) entry which is preliminary data.</text>
</comment>
<evidence type="ECO:0000256" key="1">
    <source>
        <dbReference type="SAM" id="Phobius"/>
    </source>
</evidence>
<feature type="transmembrane region" description="Helical" evidence="1">
    <location>
        <begin position="67"/>
        <end position="88"/>
    </location>
</feature>